<gene>
    <name evidence="1" type="ORF">ODE01S_11620</name>
</gene>
<dbReference type="CDD" id="cd00754">
    <property type="entry name" value="Ubl_MoaD"/>
    <property type="match status" value="1"/>
</dbReference>
<dbReference type="Pfam" id="PF02597">
    <property type="entry name" value="ThiS"/>
    <property type="match status" value="1"/>
</dbReference>
<dbReference type="PANTHER" id="PTHR23404">
    <property type="entry name" value="MOLYBDOPTERIN SYNTHASE RELATED"/>
    <property type="match status" value="1"/>
</dbReference>
<accession>A0A511RJA2</accession>
<dbReference type="SUPFAM" id="SSF54690">
    <property type="entry name" value="Molybdopterin synthase subunit MoaE"/>
    <property type="match status" value="1"/>
</dbReference>
<dbReference type="AlphaFoldDB" id="A0A511RJA2"/>
<name>A0A511RJA2_9DEIN</name>
<sequence length="227" mass="24413">MRVNVRLFAHYREAAGTGRLELDLPEGSTVADAKAAVEAAVPGLDLSGGMAALGEELVKPDTPLREGSELAFLPPVSGGSGDDRTGLSHEPLEPLIGELVAWATAPPYGAVVSFVGTTRSPNKGREVRYLTYEAYESMAEATLARIAGELRARWPLGRIALVHRLGRVNPAEASIVIVVSSPHRPEAFEAARYALERVKLILPVWKKEHLEDGEVWVEGGAAEGYRL</sequence>
<dbReference type="SUPFAM" id="SSF54285">
    <property type="entry name" value="MoaD/ThiS"/>
    <property type="match status" value="1"/>
</dbReference>
<dbReference type="InterPro" id="IPR003448">
    <property type="entry name" value="Mopterin_biosynth_MoaE"/>
</dbReference>
<dbReference type="InterPro" id="IPR016155">
    <property type="entry name" value="Mopterin_synth/thiamin_S_b"/>
</dbReference>
<dbReference type="Pfam" id="PF02391">
    <property type="entry name" value="MoaE"/>
    <property type="match status" value="1"/>
</dbReference>
<dbReference type="GO" id="GO:0006777">
    <property type="term" value="P:Mo-molybdopterin cofactor biosynthetic process"/>
    <property type="evidence" value="ECO:0007669"/>
    <property type="project" value="InterPro"/>
</dbReference>
<protein>
    <submittedName>
        <fullName evidence="1">Molybdenum cofactor biosynthesis protein D/E</fullName>
    </submittedName>
</protein>
<dbReference type="Proteomes" id="UP000321827">
    <property type="component" value="Unassembled WGS sequence"/>
</dbReference>
<evidence type="ECO:0000313" key="2">
    <source>
        <dbReference type="Proteomes" id="UP000321827"/>
    </source>
</evidence>
<proteinExistence type="predicted"/>
<dbReference type="EMBL" id="BJXN01000007">
    <property type="protein sequence ID" value="GEM89728.1"/>
    <property type="molecule type" value="Genomic_DNA"/>
</dbReference>
<reference evidence="1 2" key="1">
    <citation type="submission" date="2019-07" db="EMBL/GenBank/DDBJ databases">
        <title>Whole genome shotgun sequence of Oceanithermus desulfurans NBRC 100063.</title>
        <authorList>
            <person name="Hosoyama A."/>
            <person name="Uohara A."/>
            <person name="Ohji S."/>
            <person name="Ichikawa N."/>
        </authorList>
    </citation>
    <scope>NUCLEOTIDE SEQUENCE [LARGE SCALE GENOMIC DNA]</scope>
    <source>
        <strain evidence="1 2">NBRC 100063</strain>
    </source>
</reference>
<dbReference type="CDD" id="cd00756">
    <property type="entry name" value="MoaE"/>
    <property type="match status" value="1"/>
</dbReference>
<organism evidence="1 2">
    <name type="scientific">Oceanithermus desulfurans NBRC 100063</name>
    <dbReference type="NCBI Taxonomy" id="1227550"/>
    <lineage>
        <taxon>Bacteria</taxon>
        <taxon>Thermotogati</taxon>
        <taxon>Deinococcota</taxon>
        <taxon>Deinococci</taxon>
        <taxon>Thermales</taxon>
        <taxon>Thermaceae</taxon>
        <taxon>Oceanithermus</taxon>
    </lineage>
</organism>
<dbReference type="InterPro" id="IPR003749">
    <property type="entry name" value="ThiS/MoaD-like"/>
</dbReference>
<dbReference type="Gene3D" id="3.90.1170.40">
    <property type="entry name" value="Molybdopterin biosynthesis MoaE subunit"/>
    <property type="match status" value="1"/>
</dbReference>
<dbReference type="InterPro" id="IPR012675">
    <property type="entry name" value="Beta-grasp_dom_sf"/>
</dbReference>
<dbReference type="InterPro" id="IPR036563">
    <property type="entry name" value="MoaE_sf"/>
</dbReference>
<dbReference type="Gene3D" id="3.10.20.30">
    <property type="match status" value="1"/>
</dbReference>
<dbReference type="OrthoDB" id="9803224at2"/>
<dbReference type="RefSeq" id="WP_147146808.1">
    <property type="nucleotide sequence ID" value="NZ_BJXN01000007.1"/>
</dbReference>
<comment type="caution">
    <text evidence="1">The sequence shown here is derived from an EMBL/GenBank/DDBJ whole genome shotgun (WGS) entry which is preliminary data.</text>
</comment>
<evidence type="ECO:0000313" key="1">
    <source>
        <dbReference type="EMBL" id="GEM89728.1"/>
    </source>
</evidence>